<keyword evidence="9" id="KW-0472">Membrane</keyword>
<sequence length="232" mass="24804">MPNEEFLAGAGAERIRAAHHGADSRWLRGIAQWTLVVAAHAVILWGALQISPQARQAVGEIIQATLIAPQAQPQLVPPPPEPPRPKIVPKLRPTPPAPVLAAAPRDEAPAAAFIVDPPPAEPAPAAPAATAAAAQAEPAPLIPPIFNADYLDNPSPIYPALSRQRGETGRVLLHVHILANGRAERVELKTSSGFERLDRSALEAVARWRFVPARRGNERLAAWVLVPISFVM</sequence>
<dbReference type="AlphaFoldDB" id="A0A7Z7HS42"/>
<name>A0A7Z7HS42_9PROT</name>
<evidence type="ECO:0000313" key="12">
    <source>
        <dbReference type="Proteomes" id="UP000242886"/>
    </source>
</evidence>
<dbReference type="PANTHER" id="PTHR33446">
    <property type="entry name" value="PROTEIN TONB-RELATED"/>
    <property type="match status" value="1"/>
</dbReference>
<keyword evidence="4" id="KW-1003">Cell membrane</keyword>
<dbReference type="RefSeq" id="WP_154717445.1">
    <property type="nucleotide sequence ID" value="NZ_LT837803.1"/>
</dbReference>
<keyword evidence="3" id="KW-0813">Transport</keyword>
<dbReference type="PROSITE" id="PS52015">
    <property type="entry name" value="TONB_CTD"/>
    <property type="match status" value="1"/>
</dbReference>
<dbReference type="GO" id="GO:0055085">
    <property type="term" value="P:transmembrane transport"/>
    <property type="evidence" value="ECO:0007669"/>
    <property type="project" value="InterPro"/>
</dbReference>
<dbReference type="NCBIfam" id="TIGR01352">
    <property type="entry name" value="tonB_Cterm"/>
    <property type="match status" value="1"/>
</dbReference>
<dbReference type="InterPro" id="IPR051045">
    <property type="entry name" value="TonB-dependent_transducer"/>
</dbReference>
<dbReference type="Pfam" id="PF03544">
    <property type="entry name" value="TonB_C"/>
    <property type="match status" value="1"/>
</dbReference>
<dbReference type="SUPFAM" id="SSF74653">
    <property type="entry name" value="TolA/TonB C-terminal domain"/>
    <property type="match status" value="1"/>
</dbReference>
<keyword evidence="12" id="KW-1185">Reference proteome</keyword>
<comment type="subcellular location">
    <subcellularLocation>
        <location evidence="1">Cell inner membrane</location>
        <topology evidence="1">Single-pass membrane protein</topology>
        <orientation evidence="1">Periplasmic side</orientation>
    </subcellularLocation>
</comment>
<organism evidence="11 12">
    <name type="scientific">Sterolibacterium denitrificans</name>
    <dbReference type="NCBI Taxonomy" id="157592"/>
    <lineage>
        <taxon>Bacteria</taxon>
        <taxon>Pseudomonadati</taxon>
        <taxon>Pseudomonadota</taxon>
        <taxon>Betaproteobacteria</taxon>
        <taxon>Nitrosomonadales</taxon>
        <taxon>Sterolibacteriaceae</taxon>
        <taxon>Sterolibacterium</taxon>
    </lineage>
</organism>
<reference evidence="11" key="1">
    <citation type="submission" date="2017-03" db="EMBL/GenBank/DDBJ databases">
        <authorList>
            <consortium name="AG Boll"/>
        </authorList>
    </citation>
    <scope>NUCLEOTIDE SEQUENCE [LARGE SCALE GENOMIC DNA]</scope>
    <source>
        <strain evidence="11">Chol</strain>
    </source>
</reference>
<keyword evidence="7" id="KW-0653">Protein transport</keyword>
<dbReference type="GO" id="GO:0015031">
    <property type="term" value="P:protein transport"/>
    <property type="evidence" value="ECO:0007669"/>
    <property type="project" value="UniProtKB-KW"/>
</dbReference>
<evidence type="ECO:0000256" key="1">
    <source>
        <dbReference type="ARBA" id="ARBA00004383"/>
    </source>
</evidence>
<dbReference type="GO" id="GO:0031992">
    <property type="term" value="F:energy transducer activity"/>
    <property type="evidence" value="ECO:0007669"/>
    <property type="project" value="TreeGrafter"/>
</dbReference>
<dbReference type="Proteomes" id="UP000242886">
    <property type="component" value="Chromosome SDENCHOL"/>
</dbReference>
<evidence type="ECO:0000256" key="7">
    <source>
        <dbReference type="ARBA" id="ARBA00022927"/>
    </source>
</evidence>
<dbReference type="PANTHER" id="PTHR33446:SF2">
    <property type="entry name" value="PROTEIN TONB"/>
    <property type="match status" value="1"/>
</dbReference>
<dbReference type="GO" id="GO:0098797">
    <property type="term" value="C:plasma membrane protein complex"/>
    <property type="evidence" value="ECO:0007669"/>
    <property type="project" value="TreeGrafter"/>
</dbReference>
<evidence type="ECO:0000259" key="10">
    <source>
        <dbReference type="PROSITE" id="PS52015"/>
    </source>
</evidence>
<gene>
    <name evidence="11" type="ORF">SDENCHOL_20684</name>
</gene>
<dbReference type="EMBL" id="LT837803">
    <property type="protein sequence ID" value="SMB28684.1"/>
    <property type="molecule type" value="Genomic_DNA"/>
</dbReference>
<proteinExistence type="inferred from homology"/>
<evidence type="ECO:0000313" key="11">
    <source>
        <dbReference type="EMBL" id="SMB28684.1"/>
    </source>
</evidence>
<keyword evidence="6" id="KW-0812">Transmembrane</keyword>
<accession>A0A7Z7HS42</accession>
<evidence type="ECO:0000256" key="2">
    <source>
        <dbReference type="ARBA" id="ARBA00006555"/>
    </source>
</evidence>
<keyword evidence="8" id="KW-1133">Transmembrane helix</keyword>
<keyword evidence="5" id="KW-0997">Cell inner membrane</keyword>
<comment type="similarity">
    <text evidence="2">Belongs to the TonB family.</text>
</comment>
<evidence type="ECO:0000256" key="5">
    <source>
        <dbReference type="ARBA" id="ARBA00022519"/>
    </source>
</evidence>
<evidence type="ECO:0000256" key="9">
    <source>
        <dbReference type="ARBA" id="ARBA00023136"/>
    </source>
</evidence>
<evidence type="ECO:0000256" key="3">
    <source>
        <dbReference type="ARBA" id="ARBA00022448"/>
    </source>
</evidence>
<dbReference type="InterPro" id="IPR037682">
    <property type="entry name" value="TonB_C"/>
</dbReference>
<evidence type="ECO:0000256" key="4">
    <source>
        <dbReference type="ARBA" id="ARBA00022475"/>
    </source>
</evidence>
<dbReference type="InterPro" id="IPR006260">
    <property type="entry name" value="TonB/TolA_C"/>
</dbReference>
<feature type="domain" description="TonB C-terminal" evidence="10">
    <location>
        <begin position="143"/>
        <end position="232"/>
    </location>
</feature>
<protein>
    <submittedName>
        <fullName evidence="11">TonB family protein</fullName>
    </submittedName>
</protein>
<evidence type="ECO:0000256" key="8">
    <source>
        <dbReference type="ARBA" id="ARBA00022989"/>
    </source>
</evidence>
<dbReference type="Gene3D" id="3.30.1150.10">
    <property type="match status" value="1"/>
</dbReference>
<evidence type="ECO:0000256" key="6">
    <source>
        <dbReference type="ARBA" id="ARBA00022692"/>
    </source>
</evidence>